<dbReference type="SUPFAM" id="SSF55021">
    <property type="entry name" value="ACT-like"/>
    <property type="match status" value="1"/>
</dbReference>
<accession>A0A6G4QVR7</accession>
<dbReference type="PROSITE" id="PS00670">
    <property type="entry name" value="D_2_HYDROXYACID_DH_2"/>
    <property type="match status" value="1"/>
</dbReference>
<comment type="similarity">
    <text evidence="2 6">Belongs to the D-isomer specific 2-hydroxyacid dehydrogenase family.</text>
</comment>
<dbReference type="InterPro" id="IPR006236">
    <property type="entry name" value="PGDH"/>
</dbReference>
<evidence type="ECO:0000256" key="4">
    <source>
        <dbReference type="ARBA" id="ARBA00023027"/>
    </source>
</evidence>
<dbReference type="InterPro" id="IPR045865">
    <property type="entry name" value="ACT-like_dom_sf"/>
</dbReference>
<dbReference type="SUPFAM" id="SSF52283">
    <property type="entry name" value="Formate/glycerate dehydrogenase catalytic domain-like"/>
    <property type="match status" value="1"/>
</dbReference>
<comment type="pathway">
    <text evidence="1 6">Amino-acid biosynthesis; L-serine biosynthesis; L-serine from 3-phospho-D-glycerate: step 1/3.</text>
</comment>
<evidence type="ECO:0000256" key="6">
    <source>
        <dbReference type="RuleBase" id="RU363003"/>
    </source>
</evidence>
<dbReference type="Gene3D" id="3.30.1330.90">
    <property type="entry name" value="D-3-phosphoglycerate dehydrogenase, domain 3"/>
    <property type="match status" value="1"/>
</dbReference>
<dbReference type="PANTHER" id="PTHR42938">
    <property type="entry name" value="FORMATE DEHYDROGENASE 1"/>
    <property type="match status" value="1"/>
</dbReference>
<evidence type="ECO:0000256" key="3">
    <source>
        <dbReference type="ARBA" id="ARBA00023002"/>
    </source>
</evidence>
<dbReference type="GO" id="GO:0051287">
    <property type="term" value="F:NAD binding"/>
    <property type="evidence" value="ECO:0007669"/>
    <property type="project" value="UniProtKB-UniRule"/>
</dbReference>
<gene>
    <name evidence="10" type="ORF">G5B46_08985</name>
</gene>
<dbReference type="EMBL" id="JAAKGT010000003">
    <property type="protein sequence ID" value="NGM49736.1"/>
    <property type="molecule type" value="Genomic_DNA"/>
</dbReference>
<comment type="catalytic activity">
    <reaction evidence="5 6">
        <text>(2R)-3-phosphoglycerate + NAD(+) = 3-phosphooxypyruvate + NADH + H(+)</text>
        <dbReference type="Rhea" id="RHEA:12641"/>
        <dbReference type="ChEBI" id="CHEBI:15378"/>
        <dbReference type="ChEBI" id="CHEBI:18110"/>
        <dbReference type="ChEBI" id="CHEBI:57540"/>
        <dbReference type="ChEBI" id="CHEBI:57945"/>
        <dbReference type="ChEBI" id="CHEBI:58272"/>
        <dbReference type="EC" id="1.1.1.95"/>
    </reaction>
</comment>
<dbReference type="Pfam" id="PF02826">
    <property type="entry name" value="2-Hacid_dh_C"/>
    <property type="match status" value="1"/>
</dbReference>
<feature type="domain" description="D-isomer specific 2-hydroxyacid dehydrogenase NAD-binding" evidence="8">
    <location>
        <begin position="108"/>
        <end position="282"/>
    </location>
</feature>
<evidence type="ECO:0000259" key="8">
    <source>
        <dbReference type="Pfam" id="PF02826"/>
    </source>
</evidence>
<dbReference type="InterPro" id="IPR006140">
    <property type="entry name" value="D-isomer_DH_NAD-bd"/>
</dbReference>
<organism evidence="10">
    <name type="scientific">Caulobacter sp. 602-2</name>
    <dbReference type="NCBI Taxonomy" id="2710887"/>
    <lineage>
        <taxon>Bacteria</taxon>
        <taxon>Pseudomonadati</taxon>
        <taxon>Pseudomonadota</taxon>
        <taxon>Alphaproteobacteria</taxon>
        <taxon>Caulobacterales</taxon>
        <taxon>Caulobacteraceae</taxon>
        <taxon>Caulobacter</taxon>
    </lineage>
</organism>
<dbReference type="GO" id="GO:0006564">
    <property type="term" value="P:L-serine biosynthetic process"/>
    <property type="evidence" value="ECO:0007669"/>
    <property type="project" value="UniProtKB-UniRule"/>
</dbReference>
<dbReference type="CDD" id="cd12173">
    <property type="entry name" value="PGDH_4"/>
    <property type="match status" value="1"/>
</dbReference>
<dbReference type="Pfam" id="PF19304">
    <property type="entry name" value="PGDH_inter"/>
    <property type="match status" value="1"/>
</dbReference>
<protein>
    <recommendedName>
        <fullName evidence="6">D-3-phosphoglycerate dehydrogenase</fullName>
        <ecNumber evidence="6">1.1.1.95</ecNumber>
    </recommendedName>
</protein>
<name>A0A6G4QVR7_9CAUL</name>
<dbReference type="Pfam" id="PF00389">
    <property type="entry name" value="2-Hacid_dh"/>
    <property type="match status" value="1"/>
</dbReference>
<dbReference type="InterPro" id="IPR006139">
    <property type="entry name" value="D-isomer_2_OHA_DH_cat_dom"/>
</dbReference>
<evidence type="ECO:0000259" key="9">
    <source>
        <dbReference type="Pfam" id="PF19304"/>
    </source>
</evidence>
<dbReference type="FunFam" id="3.30.70.260:FF:000008">
    <property type="entry name" value="D-3-phosphoglycerate dehydrogenase, chloroplastic"/>
    <property type="match status" value="1"/>
</dbReference>
<dbReference type="SUPFAM" id="SSF51735">
    <property type="entry name" value="NAD(P)-binding Rossmann-fold domains"/>
    <property type="match status" value="1"/>
</dbReference>
<keyword evidence="6" id="KW-0028">Amino-acid biosynthesis</keyword>
<dbReference type="NCBIfam" id="TIGR01327">
    <property type="entry name" value="PGDH"/>
    <property type="match status" value="1"/>
</dbReference>
<feature type="domain" description="D-isomer specific 2-hydroxyacid dehydrogenase catalytic" evidence="7">
    <location>
        <begin position="6"/>
        <end position="314"/>
    </location>
</feature>
<keyword evidence="4 6" id="KW-0520">NAD</keyword>
<dbReference type="RefSeq" id="WP_165258346.1">
    <property type="nucleotide sequence ID" value="NZ_JAAKGT010000003.1"/>
</dbReference>
<dbReference type="FunFam" id="3.30.1330.90:FF:000003">
    <property type="entry name" value="D-3-phosphoglycerate dehydrogenase"/>
    <property type="match status" value="1"/>
</dbReference>
<dbReference type="Gene3D" id="3.40.50.720">
    <property type="entry name" value="NAD(P)-binding Rossmann-like Domain"/>
    <property type="match status" value="2"/>
</dbReference>
<comment type="caution">
    <text evidence="10">The sequence shown here is derived from an EMBL/GenBank/DDBJ whole genome shotgun (WGS) entry which is preliminary data.</text>
</comment>
<dbReference type="UniPathway" id="UPA00135">
    <property type="reaction ID" value="UER00196"/>
</dbReference>
<dbReference type="FunFam" id="3.40.50.720:FF:000021">
    <property type="entry name" value="D-3-phosphoglycerate dehydrogenase"/>
    <property type="match status" value="1"/>
</dbReference>
<dbReference type="CDD" id="cd04902">
    <property type="entry name" value="ACT_3PGDH-xct"/>
    <property type="match status" value="1"/>
</dbReference>
<dbReference type="InterPro" id="IPR036291">
    <property type="entry name" value="NAD(P)-bd_dom_sf"/>
</dbReference>
<sequence>MMAPRVLIADKLSPAAVDIFKNRGVDFDIKTGLSKEELIAVIGDYDGIAIRSGAKLDKDVIAAANKLQVIARAGIGVDNVDIPAATAKGVVVMNTPFGNSITTAEHAIAMMFALARQIPAADASTQAGKWEKNRFMGVELYAKTLGLIGAGNIGGIVADRALGLKMKVVAYDPFLSPERAIEMGVEKVELEELLARADVITLHTPLTDKTRNILSAENLAKTKKGVLIVNCARGGLVDEVALRKLLDEGHVAGAGFDVFVTEPAKENPLFGSDKVVATPHLGASTSEAQENVALQVAEQVSDYLLTGAVTNALNSPSVSAEEAPKLKPFVALAEKIGALAGQMVDFGIKAIDIAFEGEVAALNVKPLTSAALAGVLKPMLAEINMVSAPAVAKERGVTVSESRQEKSPTYDSLLRVTITTEKGKRAFAGTVIAGAPRVIEVKGMELDAGFSPAMLYINNLDKPGFIGALGMLLGEAGVNIATFNLGRVSADEDAIALVGVDQAPSEELLAKIQALPHVKEARALTF</sequence>
<evidence type="ECO:0000259" key="7">
    <source>
        <dbReference type="Pfam" id="PF00389"/>
    </source>
</evidence>
<reference evidence="10" key="1">
    <citation type="submission" date="2020-02" db="EMBL/GenBank/DDBJ databases">
        <authorList>
            <person name="Gao J."/>
            <person name="Sun J."/>
        </authorList>
    </citation>
    <scope>NUCLEOTIDE SEQUENCE</scope>
    <source>
        <strain evidence="10">602-2</strain>
    </source>
</reference>
<dbReference type="SUPFAM" id="SSF143548">
    <property type="entry name" value="Serine metabolism enzymes domain"/>
    <property type="match status" value="1"/>
</dbReference>
<dbReference type="EC" id="1.1.1.95" evidence="6"/>
<dbReference type="GO" id="GO:0004617">
    <property type="term" value="F:phosphoglycerate dehydrogenase activity"/>
    <property type="evidence" value="ECO:0007669"/>
    <property type="project" value="UniProtKB-UniRule"/>
</dbReference>
<keyword evidence="3 6" id="KW-0560">Oxidoreductase</keyword>
<evidence type="ECO:0000256" key="1">
    <source>
        <dbReference type="ARBA" id="ARBA00005216"/>
    </source>
</evidence>
<evidence type="ECO:0000313" key="10">
    <source>
        <dbReference type="EMBL" id="NGM49736.1"/>
    </source>
</evidence>
<evidence type="ECO:0000256" key="5">
    <source>
        <dbReference type="ARBA" id="ARBA00048731"/>
    </source>
</evidence>
<keyword evidence="6" id="KW-0718">Serine biosynthesis</keyword>
<dbReference type="AlphaFoldDB" id="A0A6G4QVR7"/>
<dbReference type="PANTHER" id="PTHR42938:SF47">
    <property type="entry name" value="HYDROXYPYRUVATE REDUCTASE"/>
    <property type="match status" value="1"/>
</dbReference>
<dbReference type="InterPro" id="IPR045626">
    <property type="entry name" value="PGDH_ASB_dom"/>
</dbReference>
<dbReference type="PROSITE" id="PS00671">
    <property type="entry name" value="D_2_HYDROXYACID_DH_3"/>
    <property type="match status" value="1"/>
</dbReference>
<evidence type="ECO:0000256" key="2">
    <source>
        <dbReference type="ARBA" id="ARBA00005854"/>
    </source>
</evidence>
<dbReference type="Gene3D" id="3.30.70.260">
    <property type="match status" value="1"/>
</dbReference>
<dbReference type="InterPro" id="IPR029009">
    <property type="entry name" value="ASB_dom_sf"/>
</dbReference>
<proteinExistence type="inferred from homology"/>
<feature type="domain" description="D-3-phosphoglycerate dehydrogenase ASB" evidence="9">
    <location>
        <begin position="325"/>
        <end position="442"/>
    </location>
</feature>
<dbReference type="InterPro" id="IPR029753">
    <property type="entry name" value="D-isomer_DH_CS"/>
</dbReference>